<dbReference type="InterPro" id="IPR036188">
    <property type="entry name" value="FAD/NAD-bd_sf"/>
</dbReference>
<keyword evidence="2" id="KW-1185">Reference proteome</keyword>
<dbReference type="Proteomes" id="UP001596142">
    <property type="component" value="Unassembled WGS sequence"/>
</dbReference>
<dbReference type="RefSeq" id="WP_385942496.1">
    <property type="nucleotide sequence ID" value="NZ_JBHSOZ010000009.1"/>
</dbReference>
<dbReference type="EMBL" id="JBHSOZ010000009">
    <property type="protein sequence ID" value="MFC5714000.1"/>
    <property type="molecule type" value="Genomic_DNA"/>
</dbReference>
<gene>
    <name evidence="1" type="ORF">ACFPU1_14645</name>
</gene>
<reference evidence="2" key="1">
    <citation type="journal article" date="2019" name="Int. J. Syst. Evol. Microbiol.">
        <title>The Global Catalogue of Microorganisms (GCM) 10K type strain sequencing project: providing services to taxonomists for standard genome sequencing and annotation.</title>
        <authorList>
            <consortium name="The Broad Institute Genomics Platform"/>
            <consortium name="The Broad Institute Genome Sequencing Center for Infectious Disease"/>
            <person name="Wu L."/>
            <person name="Ma J."/>
        </authorList>
    </citation>
    <scope>NUCLEOTIDE SEQUENCE [LARGE SCALE GENOMIC DNA]</scope>
    <source>
        <strain evidence="2">CECT 7184</strain>
    </source>
</reference>
<sequence>MYKWIIIGGGIHGCTIATFLLKSGKVKKDELLIIDPYPVPLYKWKTITSKIGMDYLRSPSVHHLDPAPFSLQKYARDNKVTAPFIGRFKRPSLSLFNAHCEALFAETDLYSCWFRAKVENLAPGKKKWMVHTTNGRLEAKRVVLAIGMNTQPSYPAWAEELAKSNPHRIHHIFDDDLQSIREMPPSFGIVGGGISSIHTAVHLCNVHNEKVKLIKRHPFRVHDFDSDPGWLGPKYLTSFRKENDLNIRRKMITQARHRGSMPRNLFMKAKRLYGRGQLEVITDEISGVRAAGSYIDIRLKENQSQKVSSVILTTGAASRHPIHDWLTHMPKCTSCGFPIINKNLEWENGLHVSGPLAELEIGPVSRNIAGARKTAEIITALAN</sequence>
<comment type="caution">
    <text evidence="1">The sequence shown here is derived from an EMBL/GenBank/DDBJ whole genome shotgun (WGS) entry which is preliminary data.</text>
</comment>
<dbReference type="SUPFAM" id="SSF51905">
    <property type="entry name" value="FAD/NAD(P)-binding domain"/>
    <property type="match status" value="2"/>
</dbReference>
<dbReference type="PANTHER" id="PTHR38663">
    <property type="match status" value="1"/>
</dbReference>
<dbReference type="Gene3D" id="3.50.50.60">
    <property type="entry name" value="FAD/NAD(P)-binding domain"/>
    <property type="match status" value="1"/>
</dbReference>
<accession>A0ABW0YND5</accession>
<dbReference type="PANTHER" id="PTHR38663:SF1">
    <property type="entry name" value="L-ORNITHINE N(5)-MONOOXYGENASE"/>
    <property type="match status" value="1"/>
</dbReference>
<evidence type="ECO:0000313" key="1">
    <source>
        <dbReference type="EMBL" id="MFC5714000.1"/>
    </source>
</evidence>
<dbReference type="Pfam" id="PF13738">
    <property type="entry name" value="Pyr_redox_3"/>
    <property type="match status" value="1"/>
</dbReference>
<evidence type="ECO:0000313" key="2">
    <source>
        <dbReference type="Proteomes" id="UP001596142"/>
    </source>
</evidence>
<name>A0ABW0YND5_9BACI</name>
<proteinExistence type="predicted"/>
<organism evidence="1 2">
    <name type="scientific">Thalassorhabdus alkalitolerans</name>
    <dbReference type="NCBI Taxonomy" id="2282697"/>
    <lineage>
        <taxon>Bacteria</taxon>
        <taxon>Bacillati</taxon>
        <taxon>Bacillota</taxon>
        <taxon>Bacilli</taxon>
        <taxon>Bacillales</taxon>
        <taxon>Bacillaceae</taxon>
        <taxon>Thalassorhabdus</taxon>
    </lineage>
</organism>
<protein>
    <submittedName>
        <fullName evidence="1">FAD/NAD(P)-binding protein</fullName>
    </submittedName>
</protein>